<dbReference type="EnsemblMetazoa" id="RPRC003085-RA">
    <property type="protein sequence ID" value="RPRC003085-PA"/>
    <property type="gene ID" value="RPRC003085"/>
</dbReference>
<sequence>MRLMHLEKCLEAERERKNTETSEQKINVFKEKIIQKFVENVGDAQQVESLNIVLSSNMQKIVDKVKVKALSDLKKSWTVDKANCKTEYVKMRNEISLLDKQIESKLNEIVAWESGQDKLIQFCNNTQKNIIEEPKNAISDMKGRHPKLIKEIINDLNGLQSEIDFFLNTPLLRKNKYSGLMNSNPTIFECISQLAKYDEIIAQLKFALPHLTLNAEEVISEIRNNELLAGIQLKSALLKVKEIAKDINKSKLESQKNLKFWKEQPLAEGSCSSGEDYAMWRERLKQAVIEVQSDDDDTLVE</sequence>
<dbReference type="EMBL" id="ACPB03015952">
    <property type="status" value="NOT_ANNOTATED_CDS"/>
    <property type="molecule type" value="Genomic_DNA"/>
</dbReference>
<organism evidence="1 2">
    <name type="scientific">Rhodnius prolixus</name>
    <name type="common">Triatomid bug</name>
    <dbReference type="NCBI Taxonomy" id="13249"/>
    <lineage>
        <taxon>Eukaryota</taxon>
        <taxon>Metazoa</taxon>
        <taxon>Ecdysozoa</taxon>
        <taxon>Arthropoda</taxon>
        <taxon>Hexapoda</taxon>
        <taxon>Insecta</taxon>
        <taxon>Pterygota</taxon>
        <taxon>Neoptera</taxon>
        <taxon>Paraneoptera</taxon>
        <taxon>Hemiptera</taxon>
        <taxon>Heteroptera</taxon>
        <taxon>Panheteroptera</taxon>
        <taxon>Cimicomorpha</taxon>
        <taxon>Reduviidae</taxon>
        <taxon>Triatominae</taxon>
        <taxon>Rhodnius</taxon>
    </lineage>
</organism>
<evidence type="ECO:0000313" key="1">
    <source>
        <dbReference type="EnsemblMetazoa" id="RPRC003085-PA"/>
    </source>
</evidence>
<protein>
    <submittedName>
        <fullName evidence="1">Uncharacterized protein</fullName>
    </submittedName>
</protein>
<dbReference type="AlphaFoldDB" id="T1HGB2"/>
<dbReference type="Proteomes" id="UP000015103">
    <property type="component" value="Unassembled WGS sequence"/>
</dbReference>
<dbReference type="VEuPathDB" id="VectorBase:RPRC003085"/>
<proteinExistence type="predicted"/>
<dbReference type="HOGENOM" id="CLU_925341_0_0_1"/>
<keyword evidence="2" id="KW-1185">Reference proteome</keyword>
<evidence type="ECO:0000313" key="2">
    <source>
        <dbReference type="Proteomes" id="UP000015103"/>
    </source>
</evidence>
<reference evidence="1" key="1">
    <citation type="submission" date="2015-05" db="UniProtKB">
        <authorList>
            <consortium name="EnsemblMetazoa"/>
        </authorList>
    </citation>
    <scope>IDENTIFICATION</scope>
</reference>
<name>T1HGB2_RHOPR</name>
<accession>T1HGB2</accession>
<dbReference type="InParanoid" id="T1HGB2"/>